<gene>
    <name evidence="1" type="ORF">SRT_05410</name>
</gene>
<keyword evidence="2" id="KW-1185">Reference proteome</keyword>
<proteinExistence type="predicted"/>
<sequence>MDKHISVYEINETINEVKLNKEKIANIANIFDTIIGVLDGKTNHKAIIAEIKDNESLLKEYYTNKDNYQIKSFVEKLLLAEKGNKAKRKKVSEKVSYL</sequence>
<dbReference type="EMBL" id="AP014612">
    <property type="protein sequence ID" value="BAQ23802.1"/>
    <property type="molecule type" value="Genomic_DNA"/>
</dbReference>
<reference evidence="1 2" key="1">
    <citation type="journal article" date="2016" name="Microbiol. Immunol.">
        <title>Complete genome sequence of Streptococcus troglodytae TKU31 isolated from the oral cavity of a chimpanzee (Pan troglodytes).</title>
        <authorList>
            <person name="Okamoto M."/>
            <person name="Naito M."/>
            <person name="Miyanohara M."/>
            <person name="Imai S."/>
            <person name="Nomura Y."/>
            <person name="Saito W."/>
            <person name="Momoi Y."/>
            <person name="Takada K."/>
            <person name="Miyabe-Nishiwaki T."/>
            <person name="Tomonaga M."/>
            <person name="Hanada N."/>
        </authorList>
    </citation>
    <scope>NUCLEOTIDE SEQUENCE [LARGE SCALE GENOMIC DNA]</scope>
    <source>
        <strain evidence="2">TKU 31</strain>
    </source>
</reference>
<dbReference type="Proteomes" id="UP000217758">
    <property type="component" value="Chromosome"/>
</dbReference>
<accession>A0A1L7LIG6</accession>
<dbReference type="RefSeq" id="WP_223213969.1">
    <property type="nucleotide sequence ID" value="NZ_AP014612.1"/>
</dbReference>
<dbReference type="AlphaFoldDB" id="A0A1L7LIG6"/>
<organism evidence="1 2">
    <name type="scientific">Streptococcus troglodytae</name>
    <dbReference type="NCBI Taxonomy" id="1111760"/>
    <lineage>
        <taxon>Bacteria</taxon>
        <taxon>Bacillati</taxon>
        <taxon>Bacillota</taxon>
        <taxon>Bacilli</taxon>
        <taxon>Lactobacillales</taxon>
        <taxon>Streptococcaceae</taxon>
        <taxon>Streptococcus</taxon>
    </lineage>
</organism>
<protein>
    <submittedName>
        <fullName evidence="1">Uncharacterized protein</fullName>
    </submittedName>
</protein>
<evidence type="ECO:0000313" key="2">
    <source>
        <dbReference type="Proteomes" id="UP000217758"/>
    </source>
</evidence>
<dbReference type="KEGG" id="strg:SRT_05410"/>
<name>A0A1L7LIG6_9STRE</name>
<evidence type="ECO:0000313" key="1">
    <source>
        <dbReference type="EMBL" id="BAQ23802.1"/>
    </source>
</evidence>